<dbReference type="AlphaFoldDB" id="A0A1T5HAB5"/>
<dbReference type="STRING" id="651661.SAMN05660293_05155"/>
<evidence type="ECO:0000256" key="1">
    <source>
        <dbReference type="SAM" id="SignalP"/>
    </source>
</evidence>
<keyword evidence="1" id="KW-0732">Signal</keyword>
<dbReference type="PROSITE" id="PS51257">
    <property type="entry name" value="PROKAR_LIPOPROTEIN"/>
    <property type="match status" value="1"/>
</dbReference>
<evidence type="ECO:0008006" key="4">
    <source>
        <dbReference type="Google" id="ProtNLM"/>
    </source>
</evidence>
<gene>
    <name evidence="2" type="ORF">SAMN05660293_05155</name>
</gene>
<feature type="chain" id="PRO_5012233806" description="Gliding motility-associated lipoprotein GldH" evidence="1">
    <location>
        <begin position="20"/>
        <end position="154"/>
    </location>
</feature>
<accession>A0A1T5HAB5</accession>
<proteinExistence type="predicted"/>
<organism evidence="2 3">
    <name type="scientific">Dyadobacter psychrophilus</name>
    <dbReference type="NCBI Taxonomy" id="651661"/>
    <lineage>
        <taxon>Bacteria</taxon>
        <taxon>Pseudomonadati</taxon>
        <taxon>Bacteroidota</taxon>
        <taxon>Cytophagia</taxon>
        <taxon>Cytophagales</taxon>
        <taxon>Spirosomataceae</taxon>
        <taxon>Dyadobacter</taxon>
    </lineage>
</organism>
<reference evidence="3" key="1">
    <citation type="submission" date="2017-02" db="EMBL/GenBank/DDBJ databases">
        <authorList>
            <person name="Varghese N."/>
            <person name="Submissions S."/>
        </authorList>
    </citation>
    <scope>NUCLEOTIDE SEQUENCE [LARGE SCALE GENOMIC DNA]</scope>
    <source>
        <strain evidence="3">DSM 22270</strain>
    </source>
</reference>
<dbReference type="RefSeq" id="WP_082217600.1">
    <property type="nucleotide sequence ID" value="NZ_FUZA01000010.1"/>
</dbReference>
<evidence type="ECO:0000313" key="2">
    <source>
        <dbReference type="EMBL" id="SKC17628.1"/>
    </source>
</evidence>
<sequence>MKKSFHLLSSLFILSLVFACSKEDQKVDPDFAASSHLISHFQSTDDSLHNSKRNWVVEKSAMNTVTIHETVVNIGNGKSFERIYRDVKIKFDGHYFLDFEGSSVDTPSQKVLQGRGEFNPLEPNQFVVQVSILDINTHELLRGYGSGLVFEKIK</sequence>
<name>A0A1T5HAB5_9BACT</name>
<feature type="signal peptide" evidence="1">
    <location>
        <begin position="1"/>
        <end position="19"/>
    </location>
</feature>
<protein>
    <recommendedName>
        <fullName evidence="4">Gliding motility-associated lipoprotein GldH</fullName>
    </recommendedName>
</protein>
<dbReference type="Proteomes" id="UP000190897">
    <property type="component" value="Unassembled WGS sequence"/>
</dbReference>
<evidence type="ECO:0000313" key="3">
    <source>
        <dbReference type="Proteomes" id="UP000190897"/>
    </source>
</evidence>
<dbReference type="EMBL" id="FUZA01000010">
    <property type="protein sequence ID" value="SKC17628.1"/>
    <property type="molecule type" value="Genomic_DNA"/>
</dbReference>
<keyword evidence="3" id="KW-1185">Reference proteome</keyword>